<dbReference type="InterPro" id="IPR011990">
    <property type="entry name" value="TPR-like_helical_dom_sf"/>
</dbReference>
<dbReference type="InterPro" id="IPR010982">
    <property type="entry name" value="Lambda_DNA-bd_dom_sf"/>
</dbReference>
<dbReference type="PROSITE" id="PS50943">
    <property type="entry name" value="HTH_CROC1"/>
    <property type="match status" value="1"/>
</dbReference>
<dbReference type="RefSeq" id="WP_055305345.1">
    <property type="nucleotide sequence ID" value="NZ_CP071250.1"/>
</dbReference>
<dbReference type="CDD" id="cd00093">
    <property type="entry name" value="HTH_XRE"/>
    <property type="match status" value="1"/>
</dbReference>
<dbReference type="SUPFAM" id="SSF48452">
    <property type="entry name" value="TPR-like"/>
    <property type="match status" value="1"/>
</dbReference>
<sequence>MKQYEYAKNLTYSRLSFSPPLHPGAIIRDKRLHLNLTLSELAEHICNTSTLSKIETGNHKATPLLLSKLYEKLNIIEVPSLQLTDWLAPIRVKLYQHDLIALHQLNLNTSFHYQARLIKFASSVLNKDYVQAQKQTLILQKMMTYMSLEELQFYYLFLGRYYMAFNEGLLAKNYYHLSYEIANTITLSDPLLLLSLAEYYSLSNDSFKAGHLAVEALSKFNKYYSLKYTIDCELLLCYEYTKTGLLPKANSLLERLCTKLNHSDPYHQRATLFNCYGDYYVAIEDYISAEKMYLQALLEHHVPSETILSLIKLYYHSSQTPKLKRFLTQLQQKEVDFNRQNYLKCQFYYYLVHHPNSDVLRIFLIKEAIPFAKKQHDRLGLELFSKSLFQICQARHKYKEAIHILSELYETS</sequence>
<accession>A0A9Q9FDJ4</accession>
<name>A0A9Q9FDJ4_9FIRM</name>
<dbReference type="Gene3D" id="1.10.260.40">
    <property type="entry name" value="lambda repressor-like DNA-binding domains"/>
    <property type="match status" value="1"/>
</dbReference>
<dbReference type="InterPro" id="IPR001387">
    <property type="entry name" value="Cro/C1-type_HTH"/>
</dbReference>
<dbReference type="GO" id="GO:0003677">
    <property type="term" value="F:DNA binding"/>
    <property type="evidence" value="ECO:0007669"/>
    <property type="project" value="InterPro"/>
</dbReference>
<dbReference type="Proteomes" id="UP001058072">
    <property type="component" value="Chromosome"/>
</dbReference>
<evidence type="ECO:0000313" key="2">
    <source>
        <dbReference type="EMBL" id="UUF07333.1"/>
    </source>
</evidence>
<organism evidence="2 3">
    <name type="scientific">Turicibacter bilis</name>
    <dbReference type="NCBI Taxonomy" id="2735723"/>
    <lineage>
        <taxon>Bacteria</taxon>
        <taxon>Bacillati</taxon>
        <taxon>Bacillota</taxon>
        <taxon>Erysipelotrichia</taxon>
        <taxon>Erysipelotrichales</taxon>
        <taxon>Turicibacteraceae</taxon>
        <taxon>Turicibacter</taxon>
    </lineage>
</organism>
<dbReference type="EMBL" id="CP071250">
    <property type="protein sequence ID" value="UUF07333.1"/>
    <property type="molecule type" value="Genomic_DNA"/>
</dbReference>
<gene>
    <name evidence="2" type="ORF">J0J70_06700</name>
</gene>
<reference evidence="2" key="1">
    <citation type="submission" date="2021-03" db="EMBL/GenBank/DDBJ databases">
        <title>Comparative Genomics and Metabolomics in the genus Turicibacter.</title>
        <authorList>
            <person name="Maki J."/>
            <person name="Looft T."/>
        </authorList>
    </citation>
    <scope>NUCLEOTIDE SEQUENCE</scope>
    <source>
        <strain evidence="2">ISU324</strain>
    </source>
</reference>
<evidence type="ECO:0000259" key="1">
    <source>
        <dbReference type="PROSITE" id="PS50943"/>
    </source>
</evidence>
<dbReference type="Gene3D" id="1.25.40.10">
    <property type="entry name" value="Tetratricopeptide repeat domain"/>
    <property type="match status" value="1"/>
</dbReference>
<dbReference type="Pfam" id="PF01381">
    <property type="entry name" value="HTH_3"/>
    <property type="match status" value="1"/>
</dbReference>
<dbReference type="SUPFAM" id="SSF47413">
    <property type="entry name" value="lambda repressor-like DNA-binding domains"/>
    <property type="match status" value="1"/>
</dbReference>
<proteinExistence type="predicted"/>
<evidence type="ECO:0000313" key="3">
    <source>
        <dbReference type="Proteomes" id="UP001058072"/>
    </source>
</evidence>
<dbReference type="AlphaFoldDB" id="A0A9Q9FDJ4"/>
<feature type="domain" description="HTH cro/C1-type" evidence="1">
    <location>
        <begin position="27"/>
        <end position="83"/>
    </location>
</feature>
<protein>
    <submittedName>
        <fullName evidence="2">Helix-turn-helix transcriptional regulator</fullName>
    </submittedName>
</protein>